<organism evidence="1 2">
    <name type="scientific">Pyrenophora tritici-repentis</name>
    <dbReference type="NCBI Taxonomy" id="45151"/>
    <lineage>
        <taxon>Eukaryota</taxon>
        <taxon>Fungi</taxon>
        <taxon>Dikarya</taxon>
        <taxon>Ascomycota</taxon>
        <taxon>Pezizomycotina</taxon>
        <taxon>Dothideomycetes</taxon>
        <taxon>Pleosporomycetidae</taxon>
        <taxon>Pleosporales</taxon>
        <taxon>Pleosporineae</taxon>
        <taxon>Pleosporaceae</taxon>
        <taxon>Pyrenophora</taxon>
    </lineage>
</organism>
<dbReference type="OMA" id="HPRIICY"/>
<dbReference type="GO" id="GO:0005524">
    <property type="term" value="F:ATP binding"/>
    <property type="evidence" value="ECO:0007669"/>
    <property type="project" value="InterPro"/>
</dbReference>
<proteinExistence type="predicted"/>
<dbReference type="GeneID" id="6343152"/>
<accession>A0A2W1HFB4</accession>
<dbReference type="RefSeq" id="XP_001935242.1">
    <property type="nucleotide sequence ID" value="XM_001935207.1"/>
</dbReference>
<dbReference type="Proteomes" id="UP000245464">
    <property type="component" value="Chromosome 6"/>
</dbReference>
<dbReference type="PROSITE" id="PS50011">
    <property type="entry name" value="PROTEIN_KINASE_DOM"/>
    <property type="match status" value="1"/>
</dbReference>
<dbReference type="KEGG" id="ptrr:6343152"/>
<dbReference type="Pfam" id="PF00069">
    <property type="entry name" value="Pkinase"/>
    <property type="match status" value="1"/>
</dbReference>
<dbReference type="InterPro" id="IPR000719">
    <property type="entry name" value="Prot_kinase_dom"/>
</dbReference>
<dbReference type="Gene3D" id="1.10.510.10">
    <property type="entry name" value="Transferase(Phosphotransferase) domain 1"/>
    <property type="match status" value="1"/>
</dbReference>
<protein>
    <submittedName>
        <fullName evidence="1">SPS1, Serine-threonine protein kinase</fullName>
    </submittedName>
</protein>
<evidence type="ECO:0000313" key="2">
    <source>
        <dbReference type="Proteomes" id="UP000245464"/>
    </source>
</evidence>
<comment type="caution">
    <text evidence="1">The sequence shown here is derived from an EMBL/GenBank/DDBJ whole genome shotgun (WGS) entry which is preliminary data.</text>
</comment>
<dbReference type="SUPFAM" id="SSF56112">
    <property type="entry name" value="Protein kinase-like (PK-like)"/>
    <property type="match status" value="1"/>
</dbReference>
<dbReference type="InterPro" id="IPR011009">
    <property type="entry name" value="Kinase-like_dom_sf"/>
</dbReference>
<name>A0A2W1HFB4_9PLEO</name>
<dbReference type="GO" id="GO:0005634">
    <property type="term" value="C:nucleus"/>
    <property type="evidence" value="ECO:0007669"/>
    <property type="project" value="TreeGrafter"/>
</dbReference>
<sequence>MDIISEKGRTAVVYRVKQGLICKSPRTGGSEKFQAEIKNAFVVERQLLERLGDHPRIVQYYGTHTDDGLLLSEADHGDLQLYIDRDNSKIDTDNSKIDNALRKKWSLQAAEALAHVHKKGIVHRNVCPNNFLVHEGSLLLADFGGSSCRELELNGHLLPDPPFFDPHLTDFNTPKVDVFSLGVLLYIINTGQYPFHQGPVPQDMKRFEYENDVEVRLQQNEFPSLSGVQFKDVIAGCCCERRFESAEEVFIALEAEM</sequence>
<keyword evidence="1" id="KW-0808">Transferase</keyword>
<evidence type="ECO:0000313" key="1">
    <source>
        <dbReference type="EMBL" id="KAF7569476.1"/>
    </source>
</evidence>
<dbReference type="PANTHER" id="PTHR44167:SF24">
    <property type="entry name" value="SERINE_THREONINE-PROTEIN KINASE CHK2"/>
    <property type="match status" value="1"/>
</dbReference>
<dbReference type="PANTHER" id="PTHR44167">
    <property type="entry name" value="OVARIAN-SPECIFIC SERINE/THREONINE-PROTEIN KINASE LOK-RELATED"/>
    <property type="match status" value="1"/>
</dbReference>
<dbReference type="EMBL" id="NQIK02000006">
    <property type="protein sequence ID" value="KAF7569476.1"/>
    <property type="molecule type" value="Genomic_DNA"/>
</dbReference>
<reference evidence="1 2" key="1">
    <citation type="journal article" date="2018" name="BMC Genomics">
        <title>Comparative genomics of the wheat fungal pathogen Pyrenophora tritici-repentis reveals chromosomal variations and genome plasticity.</title>
        <authorList>
            <person name="Moolhuijzen P."/>
            <person name="See P.T."/>
            <person name="Hane J.K."/>
            <person name="Shi G."/>
            <person name="Liu Z."/>
            <person name="Oliver R.P."/>
            <person name="Moffat C.S."/>
        </authorList>
    </citation>
    <scope>NUCLEOTIDE SEQUENCE [LARGE SCALE GENOMIC DNA]</scope>
    <source>
        <strain evidence="1">M4</strain>
    </source>
</reference>
<keyword evidence="1" id="KW-0418">Kinase</keyword>
<dbReference type="AlphaFoldDB" id="A0A2W1HFB4"/>
<dbReference type="GO" id="GO:0044773">
    <property type="term" value="P:mitotic DNA damage checkpoint signaling"/>
    <property type="evidence" value="ECO:0007669"/>
    <property type="project" value="TreeGrafter"/>
</dbReference>
<dbReference type="GO" id="GO:0004674">
    <property type="term" value="F:protein serine/threonine kinase activity"/>
    <property type="evidence" value="ECO:0007669"/>
    <property type="project" value="TreeGrafter"/>
</dbReference>
<gene>
    <name evidence="1" type="ORF">PtrM4_118910</name>
</gene>
<dbReference type="CDD" id="cd00180">
    <property type="entry name" value="PKc"/>
    <property type="match status" value="1"/>
</dbReference>